<dbReference type="SUPFAM" id="SSF53639">
    <property type="entry name" value="AraD/HMP-PK domain-like"/>
    <property type="match status" value="1"/>
</dbReference>
<dbReference type="Pfam" id="PF08543">
    <property type="entry name" value="Phos_pyr_kin"/>
    <property type="match status" value="1"/>
</dbReference>
<dbReference type="InterPro" id="IPR004399">
    <property type="entry name" value="HMP/HMP-P_kinase_dom"/>
</dbReference>
<gene>
    <name evidence="7" type="ORF">ENU20_04305</name>
</gene>
<dbReference type="InterPro" id="IPR013749">
    <property type="entry name" value="PM/HMP-P_kinase-1"/>
</dbReference>
<dbReference type="InterPro" id="IPR019293">
    <property type="entry name" value="ThiN"/>
</dbReference>
<proteinExistence type="predicted"/>
<organism evidence="7">
    <name type="scientific">Staphylothermus marinus</name>
    <dbReference type="NCBI Taxonomy" id="2280"/>
    <lineage>
        <taxon>Archaea</taxon>
        <taxon>Thermoproteota</taxon>
        <taxon>Thermoprotei</taxon>
        <taxon>Desulfurococcales</taxon>
        <taxon>Desulfurococcaceae</taxon>
        <taxon>Staphylothermus</taxon>
    </lineage>
</organism>
<feature type="domain" description="Thiamine-phosphate synthase ThiN" evidence="6">
    <location>
        <begin position="275"/>
        <end position="446"/>
    </location>
</feature>
<dbReference type="CDD" id="cd01169">
    <property type="entry name" value="HMPP_kinase"/>
    <property type="match status" value="1"/>
</dbReference>
<sequence length="451" mass="49173">MRRIPIAITIAGSDSGGGAGIQADLKTFAALGVHGTVALTSVTAQNTYEVRAIHDIPPHVVYEQIIAIAIDMGIDAGKTGMLSNAEIIETVARAVDDIGFPLVVDPVMIAKSGAKLLRDDAIDTLIKKLLPLAKIVTPNAPEASRISGVEVKDLDSAKKAAKKIVDETGVEAAIVKGGHLTSSTAVDVMYWNNQFYTFESERVLDGCTHGTGCSFSAAIAAELAKGANVYDAVREAKKFITTAISYGLKIGRGHCPVNPMAWLYIPAYKHMVIEELERAICVLMDSSKKIIEYMPEVGMNIVMSLPPEYTRSINDVAGVKGRIIKYGETLLRTGPVEFGVSKHLARLVIELQRIYPEIRSALNIKYDEKIIDNARVKGYKVVFIDRRMEPDDIRRIEGATMKWIANEVSKITTSPPDIIYDIGDIGKEAMIRIIGRNALEVVNKLLNIIED</sequence>
<accession>A0A7C4JLY8</accession>
<evidence type="ECO:0000256" key="2">
    <source>
        <dbReference type="ARBA" id="ARBA00022741"/>
    </source>
</evidence>
<dbReference type="GO" id="GO:0009228">
    <property type="term" value="P:thiamine biosynthetic process"/>
    <property type="evidence" value="ECO:0007669"/>
    <property type="project" value="InterPro"/>
</dbReference>
<dbReference type="EMBL" id="DTBP01000030">
    <property type="protein sequence ID" value="HGQ74278.1"/>
    <property type="molecule type" value="Genomic_DNA"/>
</dbReference>
<dbReference type="GO" id="GO:0008972">
    <property type="term" value="F:phosphomethylpyrimidine kinase activity"/>
    <property type="evidence" value="ECO:0007669"/>
    <property type="project" value="InterPro"/>
</dbReference>
<dbReference type="AlphaFoldDB" id="A0A7C4JLY8"/>
<dbReference type="GO" id="GO:0005829">
    <property type="term" value="C:cytosol"/>
    <property type="evidence" value="ECO:0007669"/>
    <property type="project" value="TreeGrafter"/>
</dbReference>
<dbReference type="GO" id="GO:0008902">
    <property type="term" value="F:hydroxymethylpyrimidine kinase activity"/>
    <property type="evidence" value="ECO:0007669"/>
    <property type="project" value="TreeGrafter"/>
</dbReference>
<dbReference type="GO" id="GO:0005524">
    <property type="term" value="F:ATP binding"/>
    <property type="evidence" value="ECO:0007669"/>
    <property type="project" value="UniProtKB-KW"/>
</dbReference>
<keyword evidence="2" id="KW-0547">Nucleotide-binding</keyword>
<dbReference type="Gene3D" id="3.40.1190.20">
    <property type="match status" value="1"/>
</dbReference>
<evidence type="ECO:0000259" key="5">
    <source>
        <dbReference type="Pfam" id="PF08543"/>
    </source>
</evidence>
<dbReference type="NCBIfam" id="NF006346">
    <property type="entry name" value="PRK08573.1"/>
    <property type="match status" value="1"/>
</dbReference>
<keyword evidence="1" id="KW-0808">Transferase</keyword>
<evidence type="ECO:0000256" key="4">
    <source>
        <dbReference type="ARBA" id="ARBA00022840"/>
    </source>
</evidence>
<keyword evidence="4" id="KW-0067">ATP-binding</keyword>
<evidence type="ECO:0000256" key="3">
    <source>
        <dbReference type="ARBA" id="ARBA00022777"/>
    </source>
</evidence>
<reference evidence="7" key="1">
    <citation type="journal article" date="2020" name="mSystems">
        <title>Genome- and Community-Level Interaction Insights into Carbon Utilization and Element Cycling Functions of Hydrothermarchaeota in Hydrothermal Sediment.</title>
        <authorList>
            <person name="Zhou Z."/>
            <person name="Liu Y."/>
            <person name="Xu W."/>
            <person name="Pan J."/>
            <person name="Luo Z.H."/>
            <person name="Li M."/>
        </authorList>
    </citation>
    <scope>NUCLEOTIDE SEQUENCE [LARGE SCALE GENOMIC DNA]</scope>
    <source>
        <strain evidence="7">SpSt-648</strain>
    </source>
</reference>
<dbReference type="PANTHER" id="PTHR20858">
    <property type="entry name" value="PHOSPHOMETHYLPYRIMIDINE KINASE"/>
    <property type="match status" value="1"/>
</dbReference>
<evidence type="ECO:0000259" key="6">
    <source>
        <dbReference type="Pfam" id="PF10120"/>
    </source>
</evidence>
<keyword evidence="3 7" id="KW-0418">Kinase</keyword>
<comment type="caution">
    <text evidence="7">The sequence shown here is derived from an EMBL/GenBank/DDBJ whole genome shotgun (WGS) entry which is preliminary data.</text>
</comment>
<dbReference type="SUPFAM" id="SSF53613">
    <property type="entry name" value="Ribokinase-like"/>
    <property type="match status" value="1"/>
</dbReference>
<dbReference type="NCBIfam" id="TIGR00097">
    <property type="entry name" value="HMP-P_kinase"/>
    <property type="match status" value="1"/>
</dbReference>
<dbReference type="InterPro" id="IPR036409">
    <property type="entry name" value="Aldolase_II/adducin_N_sf"/>
</dbReference>
<dbReference type="PANTHER" id="PTHR20858:SF17">
    <property type="entry name" value="HYDROXYMETHYLPYRIMIDINE_PHOSPHOMETHYLPYRIMIDINE KINASE THI20-RELATED"/>
    <property type="match status" value="1"/>
</dbReference>
<protein>
    <submittedName>
        <fullName evidence="7">Bifunctional hydroxymethylpyrimidine kinase/phosphomethylpyrimidine kinase</fullName>
    </submittedName>
</protein>
<evidence type="ECO:0000256" key="1">
    <source>
        <dbReference type="ARBA" id="ARBA00022679"/>
    </source>
</evidence>
<name>A0A7C4JLY8_STAMA</name>
<dbReference type="FunFam" id="3.40.1190.20:FF:000003">
    <property type="entry name" value="Phosphomethylpyrimidine kinase ThiD"/>
    <property type="match status" value="1"/>
</dbReference>
<feature type="domain" description="Pyridoxamine kinase/Phosphomethylpyrimidine kinase" evidence="5">
    <location>
        <begin position="14"/>
        <end position="258"/>
    </location>
</feature>
<evidence type="ECO:0000313" key="7">
    <source>
        <dbReference type="EMBL" id="HGQ74278.1"/>
    </source>
</evidence>
<dbReference type="Gene3D" id="3.40.225.10">
    <property type="entry name" value="Class II aldolase/adducin N-terminal domain"/>
    <property type="match status" value="1"/>
</dbReference>
<dbReference type="InterPro" id="IPR029056">
    <property type="entry name" value="Ribokinase-like"/>
</dbReference>
<dbReference type="Pfam" id="PF10120">
    <property type="entry name" value="ThiN"/>
    <property type="match status" value="1"/>
</dbReference>